<evidence type="ECO:0000313" key="1">
    <source>
        <dbReference type="EMBL" id="KAE9617387.1"/>
    </source>
</evidence>
<dbReference type="AlphaFoldDB" id="A0A6A4QUT4"/>
<protein>
    <submittedName>
        <fullName evidence="1">Uncharacterized protein</fullName>
    </submittedName>
</protein>
<comment type="caution">
    <text evidence="1">The sequence shown here is derived from an EMBL/GenBank/DDBJ whole genome shotgun (WGS) entry which is preliminary data.</text>
</comment>
<name>A0A6A4QUT4_LUPAL</name>
<keyword evidence="2" id="KW-1185">Reference proteome</keyword>
<accession>A0A6A4QUT4</accession>
<organism evidence="1 2">
    <name type="scientific">Lupinus albus</name>
    <name type="common">White lupine</name>
    <name type="synonym">Lupinus termis</name>
    <dbReference type="NCBI Taxonomy" id="3870"/>
    <lineage>
        <taxon>Eukaryota</taxon>
        <taxon>Viridiplantae</taxon>
        <taxon>Streptophyta</taxon>
        <taxon>Embryophyta</taxon>
        <taxon>Tracheophyta</taxon>
        <taxon>Spermatophyta</taxon>
        <taxon>Magnoliopsida</taxon>
        <taxon>eudicotyledons</taxon>
        <taxon>Gunneridae</taxon>
        <taxon>Pentapetalae</taxon>
        <taxon>rosids</taxon>
        <taxon>fabids</taxon>
        <taxon>Fabales</taxon>
        <taxon>Fabaceae</taxon>
        <taxon>Papilionoideae</taxon>
        <taxon>50 kb inversion clade</taxon>
        <taxon>genistoids sensu lato</taxon>
        <taxon>core genistoids</taxon>
        <taxon>Genisteae</taxon>
        <taxon>Lupinus</taxon>
    </lineage>
</organism>
<dbReference type="Proteomes" id="UP000447434">
    <property type="component" value="Chromosome 3"/>
</dbReference>
<evidence type="ECO:0000313" key="2">
    <source>
        <dbReference type="Proteomes" id="UP000447434"/>
    </source>
</evidence>
<proteinExistence type="predicted"/>
<gene>
    <name evidence="1" type="ORF">Lalb_Chr03g0034821</name>
</gene>
<sequence>MGKCKHCGKLIRMTPWEGSVSAYEFSMLLSPVVSIWDCIFCKMRYSYRPKSG</sequence>
<reference evidence="2" key="1">
    <citation type="journal article" date="2020" name="Nat. Commun.">
        <title>Genome sequence of the cluster root forming white lupin.</title>
        <authorList>
            <person name="Hufnagel B."/>
            <person name="Marques A."/>
            <person name="Soriano A."/>
            <person name="Marques L."/>
            <person name="Divol F."/>
            <person name="Doumas P."/>
            <person name="Sallet E."/>
            <person name="Mancinotti D."/>
            <person name="Carrere S."/>
            <person name="Marande W."/>
            <person name="Arribat S."/>
            <person name="Keller J."/>
            <person name="Huneau C."/>
            <person name="Blein T."/>
            <person name="Aime D."/>
            <person name="Laguerre M."/>
            <person name="Taylor J."/>
            <person name="Schubert V."/>
            <person name="Nelson M."/>
            <person name="Geu-Flores F."/>
            <person name="Crespi M."/>
            <person name="Gallardo-Guerrero K."/>
            <person name="Delaux P.-M."/>
            <person name="Salse J."/>
            <person name="Berges H."/>
            <person name="Guyot R."/>
            <person name="Gouzy J."/>
            <person name="Peret B."/>
        </authorList>
    </citation>
    <scope>NUCLEOTIDE SEQUENCE [LARGE SCALE GENOMIC DNA]</scope>
    <source>
        <strain evidence="2">cv. Amiga</strain>
    </source>
</reference>
<dbReference type="EMBL" id="WOCE01000003">
    <property type="protein sequence ID" value="KAE9617387.1"/>
    <property type="molecule type" value="Genomic_DNA"/>
</dbReference>
<dbReference type="OrthoDB" id="1714657at2759"/>